<proteinExistence type="predicted"/>
<evidence type="ECO:0000313" key="2">
    <source>
        <dbReference type="EMBL" id="KUG21087.1"/>
    </source>
</evidence>
<dbReference type="InterPro" id="IPR006657">
    <property type="entry name" value="MoPterin_dinucl-bd_dom"/>
</dbReference>
<sequence length="129" mass="13907">MRFLMNTGRTIKQGITVECKGSPGYGSETSRCFMHPLDMMEMGVCDGECVRVESTEGAIVLAAAAAESVTPGTIFVPYGPYANHIIPGATRSTGMPDFKSTPVTVEATTDRRKTVYELMEEMGGVAYHC</sequence>
<protein>
    <submittedName>
        <fullName evidence="2">Formylmethanofuran dehydrogenase (Tungsten) subunit d</fullName>
        <ecNumber evidence="2">1.2.99.5</ecNumber>
    </submittedName>
</protein>
<accession>A0A0W8FJI6</accession>
<dbReference type="AlphaFoldDB" id="A0A0W8FJI6"/>
<organism evidence="2">
    <name type="scientific">hydrocarbon metagenome</name>
    <dbReference type="NCBI Taxonomy" id="938273"/>
    <lineage>
        <taxon>unclassified sequences</taxon>
        <taxon>metagenomes</taxon>
        <taxon>ecological metagenomes</taxon>
    </lineage>
</organism>
<gene>
    <name evidence="2" type="ORF">ASZ90_009158</name>
</gene>
<reference evidence="2" key="1">
    <citation type="journal article" date="2015" name="Proc. Natl. Acad. Sci. U.S.A.">
        <title>Networks of energetic and metabolic interactions define dynamics in microbial communities.</title>
        <authorList>
            <person name="Embree M."/>
            <person name="Liu J.K."/>
            <person name="Al-Bassam M.M."/>
            <person name="Zengler K."/>
        </authorList>
    </citation>
    <scope>NUCLEOTIDE SEQUENCE</scope>
</reference>
<dbReference type="Pfam" id="PF01568">
    <property type="entry name" value="Molydop_binding"/>
    <property type="match status" value="1"/>
</dbReference>
<name>A0A0W8FJI6_9ZZZZ</name>
<comment type="caution">
    <text evidence="2">The sequence shown here is derived from an EMBL/GenBank/DDBJ whole genome shotgun (WGS) entry which is preliminary data.</text>
</comment>
<feature type="domain" description="Molybdopterin dinucleotide-binding" evidence="1">
    <location>
        <begin position="3"/>
        <end position="102"/>
    </location>
</feature>
<dbReference type="Gene3D" id="2.40.40.20">
    <property type="match status" value="1"/>
</dbReference>
<dbReference type="SUPFAM" id="SSF50692">
    <property type="entry name" value="ADC-like"/>
    <property type="match status" value="1"/>
</dbReference>
<evidence type="ECO:0000259" key="1">
    <source>
        <dbReference type="Pfam" id="PF01568"/>
    </source>
</evidence>
<dbReference type="InterPro" id="IPR009010">
    <property type="entry name" value="Asp_de-COase-like_dom_sf"/>
</dbReference>
<dbReference type="EMBL" id="LNQE01001101">
    <property type="protein sequence ID" value="KUG21087.1"/>
    <property type="molecule type" value="Genomic_DNA"/>
</dbReference>
<keyword evidence="2" id="KW-0560">Oxidoreductase</keyword>
<dbReference type="GO" id="GO:0043546">
    <property type="term" value="F:molybdopterin cofactor binding"/>
    <property type="evidence" value="ECO:0007669"/>
    <property type="project" value="InterPro"/>
</dbReference>
<dbReference type="GO" id="GO:0016491">
    <property type="term" value="F:oxidoreductase activity"/>
    <property type="evidence" value="ECO:0007669"/>
    <property type="project" value="UniProtKB-KW"/>
</dbReference>
<dbReference type="EC" id="1.2.99.5" evidence="2"/>